<dbReference type="GO" id="GO:0008242">
    <property type="term" value="F:omega peptidase activity"/>
    <property type="evidence" value="ECO:0007669"/>
    <property type="project" value="TreeGrafter"/>
</dbReference>
<dbReference type="InterPro" id="IPR029055">
    <property type="entry name" value="Ntn_hydrolases_N"/>
</dbReference>
<dbReference type="InterPro" id="IPR052373">
    <property type="entry name" value="Gamma-glu_amide_hydrolase"/>
</dbReference>
<proteinExistence type="predicted"/>
<name>A0A5J6VKK9_9VIRU</name>
<dbReference type="SUPFAM" id="SSF56235">
    <property type="entry name" value="N-terminal nucleophile aminohydrolases (Ntn hydrolases)"/>
    <property type="match status" value="1"/>
</dbReference>
<dbReference type="PANTHER" id="PTHR43187:SF1">
    <property type="entry name" value="GLUTAMINE AMIDOTRANSFERASE DUG3-RELATED"/>
    <property type="match status" value="1"/>
</dbReference>
<dbReference type="EMBL" id="MN448274">
    <property type="protein sequence ID" value="QFG73951.1"/>
    <property type="molecule type" value="Genomic_DNA"/>
</dbReference>
<reference evidence="2" key="1">
    <citation type="journal article" date="2019" name="Philos. Trans. R. Soc. Lond., B, Biol. Sci.">
        <title>Targeted metagenomic recovery of four divergent viruses reveals shared and distinctive characteristics of giant viruses of marine eukaryotes.</title>
        <authorList>
            <person name="Needham D.M."/>
            <person name="Poirier C."/>
            <person name="Hehenberger E."/>
            <person name="Jimenez V."/>
            <person name="Swalwell J.E."/>
            <person name="Santoro A.E."/>
            <person name="Worden A.Z."/>
        </authorList>
    </citation>
    <scope>NUCLEOTIDE SEQUENCE</scope>
    <source>
        <strain evidence="2">OPacV-662</strain>
    </source>
</reference>
<evidence type="ECO:0000313" key="2">
    <source>
        <dbReference type="EMBL" id="QFG73951.1"/>
    </source>
</evidence>
<dbReference type="GO" id="GO:0006751">
    <property type="term" value="P:glutathione catabolic process"/>
    <property type="evidence" value="ECO:0007669"/>
    <property type="project" value="TreeGrafter"/>
</dbReference>
<protein>
    <recommendedName>
        <fullName evidence="1">Glutamine amidotransferase type-2 domain-containing protein</fullName>
    </recommendedName>
</protein>
<dbReference type="Gene3D" id="3.60.20.10">
    <property type="entry name" value="Glutamine Phosphoribosylpyrophosphate, subunit 1, domain 1"/>
    <property type="match status" value="1"/>
</dbReference>
<dbReference type="PROSITE" id="PS51278">
    <property type="entry name" value="GATASE_TYPE_2"/>
    <property type="match status" value="1"/>
</dbReference>
<dbReference type="GO" id="GO:0061672">
    <property type="term" value="C:glutathione hydrolase complex"/>
    <property type="evidence" value="ECO:0007669"/>
    <property type="project" value="TreeGrafter"/>
</dbReference>
<sequence>MCRLFAYFGNVEKNLYELLVDEKHSIIKQTWRKPYDSNNPRDHAINYDGYGVCAWIDDKVFLYKTPQPPTHDENLQVLKFITSCRIMAHIRAVKPLTESPIHYYNCHPFIANIGNIANISDFDDIDDIDDINNTYAWMHNGNIENFHTCKYELLNYMSEYAFRCIKGNTDSEFMFGLFLSNLELGMLGALLRSIEIMKNVCKGVCSCNIICSDGYTTIITRYINTLEEPPSLYYCEEQDALYVASEPINDNIWLQLPKNEYYVWSKN</sequence>
<dbReference type="CDD" id="cd01908">
    <property type="entry name" value="YafJ"/>
    <property type="match status" value="1"/>
</dbReference>
<accession>A0A5J6VKK9</accession>
<dbReference type="PANTHER" id="PTHR43187">
    <property type="entry name" value="GLUTAMINE AMIDOTRANSFERASE DUG3-RELATED"/>
    <property type="match status" value="1"/>
</dbReference>
<feature type="domain" description="Glutamine amidotransferase type-2" evidence="1">
    <location>
        <begin position="2"/>
        <end position="267"/>
    </location>
</feature>
<dbReference type="InterPro" id="IPR017932">
    <property type="entry name" value="GATase_2_dom"/>
</dbReference>
<evidence type="ECO:0000259" key="1">
    <source>
        <dbReference type="PROSITE" id="PS51278"/>
    </source>
</evidence>
<organism evidence="2">
    <name type="scientific">Megaviridae environmental sample</name>
    <dbReference type="NCBI Taxonomy" id="1737588"/>
    <lineage>
        <taxon>Viruses</taxon>
        <taxon>Varidnaviria</taxon>
        <taxon>Bamfordvirae</taxon>
        <taxon>Nucleocytoviricota</taxon>
        <taxon>Megaviricetes</taxon>
        <taxon>Imitervirales</taxon>
        <taxon>Mimiviridae</taxon>
        <taxon>environmental samples</taxon>
    </lineage>
</organism>